<gene>
    <name evidence="3" type="ORF">ABEB36_014882</name>
</gene>
<name>A0ABD1E154_HYPHA</name>
<comment type="caution">
    <text evidence="3">The sequence shown here is derived from an EMBL/GenBank/DDBJ whole genome shotgun (WGS) entry which is preliminary data.</text>
</comment>
<feature type="region of interest" description="Disordered" evidence="2">
    <location>
        <begin position="1"/>
        <end position="28"/>
    </location>
</feature>
<dbReference type="AlphaFoldDB" id="A0ABD1E154"/>
<proteinExistence type="predicted"/>
<keyword evidence="1" id="KW-0175">Coiled coil</keyword>
<sequence length="163" mass="18675">MSKTVSLDTKGGRKSVKRPHRSTKKRRYPLNRYSMEKVDVNTSTSAKKLKCDESFDFEVNASFRYRLINFISVFSVISEVVKFSIFNDGYTSVLQMMQLLKLTIGPNALRLSEDLDAHRISIAEMRAQEKTKEARKLRRAAQKESEDMATSLDNLLYGPEIAD</sequence>
<accession>A0ABD1E154</accession>
<dbReference type="Proteomes" id="UP001566132">
    <property type="component" value="Unassembled WGS sequence"/>
</dbReference>
<feature type="coiled-coil region" evidence="1">
    <location>
        <begin position="120"/>
        <end position="147"/>
    </location>
</feature>
<feature type="compositionally biased region" description="Basic residues" evidence="2">
    <location>
        <begin position="12"/>
        <end position="28"/>
    </location>
</feature>
<protein>
    <submittedName>
        <fullName evidence="3">Uncharacterized protein</fullName>
    </submittedName>
</protein>
<evidence type="ECO:0000313" key="3">
    <source>
        <dbReference type="EMBL" id="KAL1488408.1"/>
    </source>
</evidence>
<dbReference type="EMBL" id="JBDJPC010000014">
    <property type="protein sequence ID" value="KAL1488408.1"/>
    <property type="molecule type" value="Genomic_DNA"/>
</dbReference>
<evidence type="ECO:0000256" key="1">
    <source>
        <dbReference type="SAM" id="Coils"/>
    </source>
</evidence>
<reference evidence="3 4" key="1">
    <citation type="submission" date="2024-05" db="EMBL/GenBank/DDBJ databases">
        <title>Genetic variation in Jamaican populations of the coffee berry borer (Hypothenemus hampei).</title>
        <authorList>
            <person name="Errbii M."/>
            <person name="Myrie A."/>
        </authorList>
    </citation>
    <scope>NUCLEOTIDE SEQUENCE [LARGE SCALE GENOMIC DNA]</scope>
    <source>
        <strain evidence="3">JA-Hopewell-2020-01-JO</strain>
        <tissue evidence="3">Whole body</tissue>
    </source>
</reference>
<organism evidence="3 4">
    <name type="scientific">Hypothenemus hampei</name>
    <name type="common">Coffee berry borer</name>
    <dbReference type="NCBI Taxonomy" id="57062"/>
    <lineage>
        <taxon>Eukaryota</taxon>
        <taxon>Metazoa</taxon>
        <taxon>Ecdysozoa</taxon>
        <taxon>Arthropoda</taxon>
        <taxon>Hexapoda</taxon>
        <taxon>Insecta</taxon>
        <taxon>Pterygota</taxon>
        <taxon>Neoptera</taxon>
        <taxon>Endopterygota</taxon>
        <taxon>Coleoptera</taxon>
        <taxon>Polyphaga</taxon>
        <taxon>Cucujiformia</taxon>
        <taxon>Curculionidae</taxon>
        <taxon>Scolytinae</taxon>
        <taxon>Hypothenemus</taxon>
    </lineage>
</organism>
<keyword evidence="4" id="KW-1185">Reference proteome</keyword>
<evidence type="ECO:0000256" key="2">
    <source>
        <dbReference type="SAM" id="MobiDB-lite"/>
    </source>
</evidence>
<evidence type="ECO:0000313" key="4">
    <source>
        <dbReference type="Proteomes" id="UP001566132"/>
    </source>
</evidence>